<evidence type="ECO:0000313" key="2">
    <source>
        <dbReference type="EMBL" id="UJO20256.1"/>
    </source>
</evidence>
<evidence type="ECO:0000313" key="3">
    <source>
        <dbReference type="Proteomes" id="UP000756132"/>
    </source>
</evidence>
<feature type="compositionally biased region" description="Polar residues" evidence="1">
    <location>
        <begin position="41"/>
        <end position="51"/>
    </location>
</feature>
<dbReference type="AlphaFoldDB" id="A0A9Q8PCY6"/>
<proteinExistence type="predicted"/>
<reference evidence="2" key="2">
    <citation type="journal article" date="2022" name="Microb. Genom.">
        <title>A chromosome-scale genome assembly of the tomato pathogen Cladosporium fulvum reveals a compartmentalized genome architecture and the presence of a dispensable chromosome.</title>
        <authorList>
            <person name="Zaccaron A.Z."/>
            <person name="Chen L.H."/>
            <person name="Samaras A."/>
            <person name="Stergiopoulos I."/>
        </authorList>
    </citation>
    <scope>NUCLEOTIDE SEQUENCE</scope>
    <source>
        <strain evidence="2">Race5_Kim</strain>
    </source>
</reference>
<gene>
    <name evidence="2" type="ORF">CLAFUR5_10575</name>
</gene>
<feature type="compositionally biased region" description="Basic and acidic residues" evidence="1">
    <location>
        <begin position="55"/>
        <end position="71"/>
    </location>
</feature>
<evidence type="ECO:0000256" key="1">
    <source>
        <dbReference type="SAM" id="MobiDB-lite"/>
    </source>
</evidence>
<feature type="region of interest" description="Disordered" evidence="1">
    <location>
        <begin position="41"/>
        <end position="107"/>
    </location>
</feature>
<reference evidence="2" key="1">
    <citation type="submission" date="2021-12" db="EMBL/GenBank/DDBJ databases">
        <authorList>
            <person name="Zaccaron A."/>
            <person name="Stergiopoulos I."/>
        </authorList>
    </citation>
    <scope>NUCLEOTIDE SEQUENCE</scope>
    <source>
        <strain evidence="2">Race5_Kim</strain>
    </source>
</reference>
<dbReference type="Proteomes" id="UP000756132">
    <property type="component" value="Chromosome 7"/>
</dbReference>
<name>A0A9Q8PCY6_PASFU</name>
<dbReference type="EMBL" id="CP090169">
    <property type="protein sequence ID" value="UJO20256.1"/>
    <property type="molecule type" value="Genomic_DNA"/>
</dbReference>
<organism evidence="2 3">
    <name type="scientific">Passalora fulva</name>
    <name type="common">Tomato leaf mold</name>
    <name type="synonym">Cladosporium fulvum</name>
    <dbReference type="NCBI Taxonomy" id="5499"/>
    <lineage>
        <taxon>Eukaryota</taxon>
        <taxon>Fungi</taxon>
        <taxon>Dikarya</taxon>
        <taxon>Ascomycota</taxon>
        <taxon>Pezizomycotina</taxon>
        <taxon>Dothideomycetes</taxon>
        <taxon>Dothideomycetidae</taxon>
        <taxon>Mycosphaerellales</taxon>
        <taxon>Mycosphaerellaceae</taxon>
        <taxon>Fulvia</taxon>
    </lineage>
</organism>
<sequence length="107" mass="11533">MLRWLRNFQVVAQAKGLWSYFSGGAEIAEKLDPINYGFGTPTSTAAPNNVGGSKAAEESEVVKKIKKERTSKTRSSVLPDNILNGSTQAEGSRDAAKPDNASFRLAM</sequence>
<protein>
    <submittedName>
        <fullName evidence="2">Uncharacterized protein</fullName>
    </submittedName>
</protein>
<accession>A0A9Q8PCY6</accession>
<dbReference type="KEGG" id="ffu:CLAFUR5_10575"/>
<feature type="compositionally biased region" description="Polar residues" evidence="1">
    <location>
        <begin position="73"/>
        <end position="90"/>
    </location>
</feature>
<dbReference type="RefSeq" id="XP_047764622.1">
    <property type="nucleotide sequence ID" value="XM_047909723.1"/>
</dbReference>
<dbReference type="GeneID" id="71990453"/>
<keyword evidence="3" id="KW-1185">Reference proteome</keyword>